<dbReference type="Proteomes" id="UP001054945">
    <property type="component" value="Unassembled WGS sequence"/>
</dbReference>
<proteinExistence type="predicted"/>
<protein>
    <submittedName>
        <fullName evidence="1">Uncharacterized protein</fullName>
    </submittedName>
</protein>
<organism evidence="1 2">
    <name type="scientific">Caerostris extrusa</name>
    <name type="common">Bark spider</name>
    <name type="synonym">Caerostris bankana</name>
    <dbReference type="NCBI Taxonomy" id="172846"/>
    <lineage>
        <taxon>Eukaryota</taxon>
        <taxon>Metazoa</taxon>
        <taxon>Ecdysozoa</taxon>
        <taxon>Arthropoda</taxon>
        <taxon>Chelicerata</taxon>
        <taxon>Arachnida</taxon>
        <taxon>Araneae</taxon>
        <taxon>Araneomorphae</taxon>
        <taxon>Entelegynae</taxon>
        <taxon>Araneoidea</taxon>
        <taxon>Araneidae</taxon>
        <taxon>Caerostris</taxon>
    </lineage>
</organism>
<dbReference type="AlphaFoldDB" id="A0AAV4M275"/>
<gene>
    <name evidence="1" type="ORF">CEXT_133251</name>
</gene>
<feature type="non-terminal residue" evidence="1">
    <location>
        <position position="1"/>
    </location>
</feature>
<reference evidence="1 2" key="1">
    <citation type="submission" date="2021-06" db="EMBL/GenBank/DDBJ databases">
        <title>Caerostris extrusa draft genome.</title>
        <authorList>
            <person name="Kono N."/>
            <person name="Arakawa K."/>
        </authorList>
    </citation>
    <scope>NUCLEOTIDE SEQUENCE [LARGE SCALE GENOMIC DNA]</scope>
</reference>
<comment type="caution">
    <text evidence="1">The sequence shown here is derived from an EMBL/GenBank/DDBJ whole genome shotgun (WGS) entry which is preliminary data.</text>
</comment>
<accession>A0AAV4M275</accession>
<dbReference type="EMBL" id="BPLR01001804">
    <property type="protein sequence ID" value="GIX66562.1"/>
    <property type="molecule type" value="Genomic_DNA"/>
</dbReference>
<name>A0AAV4M275_CAEEX</name>
<sequence>ANPCGWEEEPSVCHQSIHLASSLKLTFYDPEPTLGVAQGRQSCKTLWRSRGPGLTTAVPPCCELPGCLKLRTGIHVLCFPPLVVRDTSVSEEAGLLGDSGNV</sequence>
<keyword evidence="2" id="KW-1185">Reference proteome</keyword>
<evidence type="ECO:0000313" key="2">
    <source>
        <dbReference type="Proteomes" id="UP001054945"/>
    </source>
</evidence>
<evidence type="ECO:0000313" key="1">
    <source>
        <dbReference type="EMBL" id="GIX66562.1"/>
    </source>
</evidence>